<comment type="similarity">
    <text evidence="2">Belongs to the fimbrial K88 protein family.</text>
</comment>
<protein>
    <recommendedName>
        <fullName evidence="5">Fimbrial protein</fullName>
    </recommendedName>
</protein>
<sequence>MAVAMSVAGVANAAAPSWVEGTTPFNKTFTASGTVQGKEFSQKWEWAVGPGLPNLQGALSQVQDSTGNKIIIPILQDTPILVGRTKQAFSVPGQFWKGGVGAIPNINFKNNGQAAKLGDPLYAGGTAFISIDVKDRSNAKIGTAKLNVTTAGIEVVKEVNYHAQQKVLFAPDNASIFYGGLPSKSEVVAKNIAATASTVMSFGGLSPEEMKAQVGVTSFAPIDNACSNENMAYSPGDKVSASYALGFKSGNAIEVTFDSGKKPASTTTWSASLGIQVTYN</sequence>
<evidence type="ECO:0000256" key="2">
    <source>
        <dbReference type="ARBA" id="ARBA00049989"/>
    </source>
</evidence>
<evidence type="ECO:0000313" key="4">
    <source>
        <dbReference type="Proteomes" id="UP000175893"/>
    </source>
</evidence>
<dbReference type="EMBL" id="CP016043">
    <property type="protein sequence ID" value="AOV97681.1"/>
    <property type="molecule type" value="Genomic_DNA"/>
</dbReference>
<keyword evidence="1" id="KW-0732">Signal</keyword>
<dbReference type="InterPro" id="IPR003467">
    <property type="entry name" value="Fimbrial_K88_FaeH"/>
</dbReference>
<accession>A0ABN4T1K4</accession>
<organism evidence="3 4">
    <name type="scientific">Edwardsiella hoshinae</name>
    <dbReference type="NCBI Taxonomy" id="93378"/>
    <lineage>
        <taxon>Bacteria</taxon>
        <taxon>Pseudomonadati</taxon>
        <taxon>Pseudomonadota</taxon>
        <taxon>Gammaproteobacteria</taxon>
        <taxon>Enterobacterales</taxon>
        <taxon>Hafniaceae</taxon>
        <taxon>Edwardsiella</taxon>
    </lineage>
</organism>
<name>A0ABN4T1K4_9GAMM</name>
<reference evidence="3 4" key="1">
    <citation type="submission" date="2016-06" db="EMBL/GenBank/DDBJ databases">
        <title>Complete genome sequence of Edwardsiella hoshinae ATCC 35051.</title>
        <authorList>
            <person name="Reichley S.R."/>
            <person name="Waldbieser G.C."/>
            <person name="Lawrence M.L."/>
            <person name="Griffin M.J."/>
        </authorList>
    </citation>
    <scope>NUCLEOTIDE SEQUENCE [LARGE SCALE GENOMIC DNA]</scope>
    <source>
        <strain evidence="3 4">ATCC 35051</strain>
    </source>
</reference>
<evidence type="ECO:0000256" key="1">
    <source>
        <dbReference type="ARBA" id="ARBA00022729"/>
    </source>
</evidence>
<dbReference type="Proteomes" id="UP000175893">
    <property type="component" value="Chromosome"/>
</dbReference>
<dbReference type="Pfam" id="PF02432">
    <property type="entry name" value="Fimbrial_K88"/>
    <property type="match status" value="1"/>
</dbReference>
<evidence type="ECO:0008006" key="5">
    <source>
        <dbReference type="Google" id="ProtNLM"/>
    </source>
</evidence>
<keyword evidence="4" id="KW-1185">Reference proteome</keyword>
<gene>
    <name evidence="3" type="ORF">A9798_12475</name>
</gene>
<proteinExistence type="inferred from homology"/>
<evidence type="ECO:0000313" key="3">
    <source>
        <dbReference type="EMBL" id="AOV97681.1"/>
    </source>
</evidence>